<dbReference type="Proteomes" id="UP000529417">
    <property type="component" value="Unassembled WGS sequence"/>
</dbReference>
<protein>
    <submittedName>
        <fullName evidence="1">Acyl-CoA thioesterase</fullName>
    </submittedName>
</protein>
<dbReference type="Gene3D" id="3.10.129.10">
    <property type="entry name" value="Hotdog Thioesterase"/>
    <property type="match status" value="1"/>
</dbReference>
<dbReference type="AlphaFoldDB" id="A0A7Z0HY87"/>
<evidence type="ECO:0000313" key="1">
    <source>
        <dbReference type="EMBL" id="NYS24462.1"/>
    </source>
</evidence>
<reference evidence="1 2" key="1">
    <citation type="journal article" date="2000" name="Arch. Microbiol.">
        <title>Rhodobaca bogoriensis gen. nov. and sp. nov., an alkaliphilic purple nonsulfur bacterium from African Rift Valley soda lakes.</title>
        <authorList>
            <person name="Milford A.D."/>
            <person name="Achenbach L.A."/>
            <person name="Jung D.O."/>
            <person name="Madigan M.T."/>
        </authorList>
    </citation>
    <scope>NUCLEOTIDE SEQUENCE [LARGE SCALE GENOMIC DNA]</scope>
    <source>
        <strain evidence="1 2">2376</strain>
    </source>
</reference>
<comment type="caution">
    <text evidence="1">The sequence shown here is derived from an EMBL/GenBank/DDBJ whole genome shotgun (WGS) entry which is preliminary data.</text>
</comment>
<dbReference type="EMBL" id="JACBXS010000008">
    <property type="protein sequence ID" value="NYS24462.1"/>
    <property type="molecule type" value="Genomic_DNA"/>
</dbReference>
<sequence length="139" mass="16191">MSYARVIAVEFNHCDPAGIVFYPRYFEMINSVVENFFDEELHYPFSRMHVEEGYAVPTARIETEFHAPSWLGERLQFELEVTRVGRSSLHLTLVARGGDGPKLTAWSVLVFVNRDGRPERWPEDVREKLERMSTEARDV</sequence>
<dbReference type="RefSeq" id="WP_179905160.1">
    <property type="nucleotide sequence ID" value="NZ_JACBXS010000008.1"/>
</dbReference>
<proteinExistence type="predicted"/>
<name>A0A7Z0HY87_9RHOB</name>
<dbReference type="SUPFAM" id="SSF54637">
    <property type="entry name" value="Thioesterase/thiol ester dehydrase-isomerase"/>
    <property type="match status" value="1"/>
</dbReference>
<keyword evidence="2" id="KW-1185">Reference proteome</keyword>
<dbReference type="CDD" id="cd00586">
    <property type="entry name" value="4HBT"/>
    <property type="match status" value="1"/>
</dbReference>
<gene>
    <name evidence="1" type="ORF">HUK65_05605</name>
</gene>
<organism evidence="1 2">
    <name type="scientific">Rhabdonatronobacter sediminivivens</name>
    <dbReference type="NCBI Taxonomy" id="2743469"/>
    <lineage>
        <taxon>Bacteria</taxon>
        <taxon>Pseudomonadati</taxon>
        <taxon>Pseudomonadota</taxon>
        <taxon>Alphaproteobacteria</taxon>
        <taxon>Rhodobacterales</taxon>
        <taxon>Paracoccaceae</taxon>
        <taxon>Rhabdonatronobacter</taxon>
    </lineage>
</organism>
<dbReference type="Pfam" id="PF13279">
    <property type="entry name" value="4HBT_2"/>
    <property type="match status" value="1"/>
</dbReference>
<dbReference type="InterPro" id="IPR029069">
    <property type="entry name" value="HotDog_dom_sf"/>
</dbReference>
<accession>A0A7Z0HY87</accession>
<evidence type="ECO:0000313" key="2">
    <source>
        <dbReference type="Proteomes" id="UP000529417"/>
    </source>
</evidence>